<dbReference type="InterPro" id="IPR050845">
    <property type="entry name" value="Cu-binding_ET"/>
</dbReference>
<comment type="caution">
    <text evidence="4">The sequence shown here is derived from an EMBL/GenBank/DDBJ whole genome shotgun (WGS) entry which is preliminary data.</text>
</comment>
<dbReference type="RefSeq" id="WP_264327631.1">
    <property type="nucleotide sequence ID" value="NZ_JADEXQ010000126.1"/>
</dbReference>
<dbReference type="EMBL" id="JADEXQ010000126">
    <property type="protein sequence ID" value="MBE9032812.1"/>
    <property type="molecule type" value="Genomic_DNA"/>
</dbReference>
<dbReference type="PROSITE" id="PS00079">
    <property type="entry name" value="MULTICOPPER_OXIDASE1"/>
    <property type="match status" value="1"/>
</dbReference>
<dbReference type="InterPro" id="IPR049544">
    <property type="entry name" value="SoxE-like_C"/>
</dbReference>
<evidence type="ECO:0000256" key="1">
    <source>
        <dbReference type="ARBA" id="ARBA00022723"/>
    </source>
</evidence>
<accession>A0A928VUK6</accession>
<protein>
    <submittedName>
        <fullName evidence="4">Biphenyl 2,3-dioxygenase</fullName>
    </submittedName>
</protein>
<organism evidence="4 5">
    <name type="scientific">Romeriopsis navalis LEGE 11480</name>
    <dbReference type="NCBI Taxonomy" id="2777977"/>
    <lineage>
        <taxon>Bacteria</taxon>
        <taxon>Bacillati</taxon>
        <taxon>Cyanobacteriota</taxon>
        <taxon>Cyanophyceae</taxon>
        <taxon>Leptolyngbyales</taxon>
        <taxon>Leptolyngbyaceae</taxon>
        <taxon>Romeriopsis</taxon>
        <taxon>Romeriopsis navalis</taxon>
    </lineage>
</organism>
<gene>
    <name evidence="4" type="ORF">IQ266_24045</name>
</gene>
<keyword evidence="5" id="KW-1185">Reference proteome</keyword>
<dbReference type="PANTHER" id="PTHR38439:SF3">
    <property type="entry name" value="COPPER-RESISTANT CUPROPROTEIN COPI"/>
    <property type="match status" value="1"/>
</dbReference>
<dbReference type="AlphaFoldDB" id="A0A928VUK6"/>
<evidence type="ECO:0000313" key="4">
    <source>
        <dbReference type="EMBL" id="MBE9032812.1"/>
    </source>
</evidence>
<sequence>MQYWHPFQLTAQRWLRGLLILGICWLGLTQSLWAADLARQKPIVVEMALGNATDELAFFPPQLTFESGKRYKLKLVNHSPEKHYFTAKDFADAIWSQKVDAGNVEIKGAIHELELRSDTAADWVFVAIRPGTYPLRCTIPGHAESGMTGKLIIQ</sequence>
<name>A0A928VUK6_9CYAN</name>
<reference evidence="4" key="1">
    <citation type="submission" date="2020-10" db="EMBL/GenBank/DDBJ databases">
        <authorList>
            <person name="Castelo-Branco R."/>
            <person name="Eusebio N."/>
            <person name="Adriana R."/>
            <person name="Vieira A."/>
            <person name="Brugerolle De Fraissinette N."/>
            <person name="Rezende De Castro R."/>
            <person name="Schneider M.P."/>
            <person name="Vasconcelos V."/>
            <person name="Leao P.N."/>
        </authorList>
    </citation>
    <scope>NUCLEOTIDE SEQUENCE</scope>
    <source>
        <strain evidence="4">LEGE 11480</strain>
    </source>
</reference>
<dbReference type="InterPro" id="IPR008972">
    <property type="entry name" value="Cupredoxin"/>
</dbReference>
<proteinExistence type="predicted"/>
<evidence type="ECO:0000313" key="5">
    <source>
        <dbReference type="Proteomes" id="UP000625316"/>
    </source>
</evidence>
<dbReference type="Gene3D" id="2.60.40.420">
    <property type="entry name" value="Cupredoxins - blue copper proteins"/>
    <property type="match status" value="1"/>
</dbReference>
<keyword evidence="1" id="KW-0479">Metal-binding</keyword>
<evidence type="ECO:0000256" key="2">
    <source>
        <dbReference type="ARBA" id="ARBA00023008"/>
    </source>
</evidence>
<feature type="domain" description="Sulfocyanin-like C-terminal" evidence="3">
    <location>
        <begin position="115"/>
        <end position="153"/>
    </location>
</feature>
<evidence type="ECO:0000259" key="3">
    <source>
        <dbReference type="Pfam" id="PF06525"/>
    </source>
</evidence>
<dbReference type="Proteomes" id="UP000625316">
    <property type="component" value="Unassembled WGS sequence"/>
</dbReference>
<dbReference type="InterPro" id="IPR033138">
    <property type="entry name" value="Cu_oxidase_CS"/>
</dbReference>
<dbReference type="Pfam" id="PF06525">
    <property type="entry name" value="SoxE"/>
    <property type="match status" value="1"/>
</dbReference>
<keyword evidence="2" id="KW-0186">Copper</keyword>
<dbReference type="GO" id="GO:0046872">
    <property type="term" value="F:metal ion binding"/>
    <property type="evidence" value="ECO:0007669"/>
    <property type="project" value="UniProtKB-KW"/>
</dbReference>
<dbReference type="SUPFAM" id="SSF49503">
    <property type="entry name" value="Cupredoxins"/>
    <property type="match status" value="1"/>
</dbReference>
<dbReference type="PANTHER" id="PTHR38439">
    <property type="entry name" value="AURACYANIN-B"/>
    <property type="match status" value="1"/>
</dbReference>